<keyword evidence="3" id="KW-1185">Reference proteome</keyword>
<gene>
    <name evidence="2" type="ORF">PHYSODRAFT_254126</name>
</gene>
<dbReference type="KEGG" id="psoj:PHYSODRAFT_254126"/>
<sequence length="103" mass="10830">VVAALLTITTSTNAHEMYVSMIPNGANVPGVEALGHVNPNGDGTLTGFGEDFASAFYVWTKELCNKDSDGDGQTNGQELGDPCCEWDLLSLNATWTEGVSHPG</sequence>
<protein>
    <recommendedName>
        <fullName evidence="1">Temptin Cys/Cys disulfide domain-containing protein</fullName>
    </recommendedName>
</protein>
<evidence type="ECO:0000259" key="1">
    <source>
        <dbReference type="Pfam" id="PF24784"/>
    </source>
</evidence>
<reference evidence="2 3" key="1">
    <citation type="journal article" date="2006" name="Science">
        <title>Phytophthora genome sequences uncover evolutionary origins and mechanisms of pathogenesis.</title>
        <authorList>
            <person name="Tyler B.M."/>
            <person name="Tripathy S."/>
            <person name="Zhang X."/>
            <person name="Dehal P."/>
            <person name="Jiang R.H."/>
            <person name="Aerts A."/>
            <person name="Arredondo F.D."/>
            <person name="Baxter L."/>
            <person name="Bensasson D."/>
            <person name="Beynon J.L."/>
            <person name="Chapman J."/>
            <person name="Damasceno C.M."/>
            <person name="Dorrance A.E."/>
            <person name="Dou D."/>
            <person name="Dickerman A.W."/>
            <person name="Dubchak I.L."/>
            <person name="Garbelotto M."/>
            <person name="Gijzen M."/>
            <person name="Gordon S.G."/>
            <person name="Govers F."/>
            <person name="Grunwald N.J."/>
            <person name="Huang W."/>
            <person name="Ivors K.L."/>
            <person name="Jones R.W."/>
            <person name="Kamoun S."/>
            <person name="Krampis K."/>
            <person name="Lamour K.H."/>
            <person name="Lee M.K."/>
            <person name="McDonald W.H."/>
            <person name="Medina M."/>
            <person name="Meijer H.J."/>
            <person name="Nordberg E.K."/>
            <person name="Maclean D.J."/>
            <person name="Ospina-Giraldo M.D."/>
            <person name="Morris P.F."/>
            <person name="Phuntumart V."/>
            <person name="Putnam N.H."/>
            <person name="Rash S."/>
            <person name="Rose J.K."/>
            <person name="Sakihama Y."/>
            <person name="Salamov A.A."/>
            <person name="Savidor A."/>
            <person name="Scheuring C.F."/>
            <person name="Smith B.M."/>
            <person name="Sobral B.W."/>
            <person name="Terry A."/>
            <person name="Torto-Alalibo T.A."/>
            <person name="Win J."/>
            <person name="Xu Z."/>
            <person name="Zhang H."/>
            <person name="Grigoriev I.V."/>
            <person name="Rokhsar D.S."/>
            <person name="Boore J.L."/>
        </authorList>
    </citation>
    <scope>NUCLEOTIDE SEQUENCE [LARGE SCALE GENOMIC DNA]</scope>
    <source>
        <strain evidence="2 3">P6497</strain>
    </source>
</reference>
<dbReference type="PANTHER" id="PTHR34737:SF2">
    <property type="entry name" value="EF-HAND DOMAIN-CONTAINING PROTEIN"/>
    <property type="match status" value="1"/>
</dbReference>
<dbReference type="PANTHER" id="PTHR34737">
    <property type="entry name" value="EF-HAND DOMAIN-CONTAINING PROTEIN"/>
    <property type="match status" value="1"/>
</dbReference>
<dbReference type="GeneID" id="20638466"/>
<feature type="domain" description="Temptin Cys/Cys disulfide" evidence="1">
    <location>
        <begin position="13"/>
        <end position="103"/>
    </location>
</feature>
<evidence type="ECO:0000313" key="2">
    <source>
        <dbReference type="EMBL" id="EGZ08261.1"/>
    </source>
</evidence>
<dbReference type="OMA" id="NATWTEG"/>
<name>G5A8N5_PHYSP</name>
<dbReference type="RefSeq" id="XP_009536433.1">
    <property type="nucleotide sequence ID" value="XM_009538138.1"/>
</dbReference>
<accession>G5A8N5</accession>
<dbReference type="EMBL" id="JH159161">
    <property type="protein sequence ID" value="EGZ08261.1"/>
    <property type="molecule type" value="Genomic_DNA"/>
</dbReference>
<feature type="non-terminal residue" evidence="2">
    <location>
        <position position="1"/>
    </location>
</feature>
<dbReference type="Proteomes" id="UP000002640">
    <property type="component" value="Unassembled WGS sequence"/>
</dbReference>
<dbReference type="InterPro" id="IPR057626">
    <property type="entry name" value="S-S_Temptin"/>
</dbReference>
<evidence type="ECO:0000313" key="3">
    <source>
        <dbReference type="Proteomes" id="UP000002640"/>
    </source>
</evidence>
<dbReference type="AlphaFoldDB" id="G5A8N5"/>
<organism evidence="2 3">
    <name type="scientific">Phytophthora sojae (strain P6497)</name>
    <name type="common">Soybean stem and root rot agent</name>
    <name type="synonym">Phytophthora megasperma f. sp. glycines</name>
    <dbReference type="NCBI Taxonomy" id="1094619"/>
    <lineage>
        <taxon>Eukaryota</taxon>
        <taxon>Sar</taxon>
        <taxon>Stramenopiles</taxon>
        <taxon>Oomycota</taxon>
        <taxon>Peronosporomycetes</taxon>
        <taxon>Peronosporales</taxon>
        <taxon>Peronosporaceae</taxon>
        <taxon>Phytophthora</taxon>
    </lineage>
</organism>
<dbReference type="InterPro" id="IPR055313">
    <property type="entry name" value="Temptin-like"/>
</dbReference>
<dbReference type="InParanoid" id="G5A8N5"/>
<feature type="non-terminal residue" evidence="2">
    <location>
        <position position="103"/>
    </location>
</feature>
<dbReference type="Pfam" id="PF24784">
    <property type="entry name" value="Temptin_C"/>
    <property type="match status" value="1"/>
</dbReference>
<proteinExistence type="predicted"/>